<comment type="caution">
    <text evidence="1">The sequence shown here is derived from an EMBL/GenBank/DDBJ whole genome shotgun (WGS) entry which is preliminary data.</text>
</comment>
<evidence type="ECO:0000313" key="4">
    <source>
        <dbReference type="Proteomes" id="UP000279331"/>
    </source>
</evidence>
<evidence type="ECO:0000313" key="2">
    <source>
        <dbReference type="EMBL" id="VAZ93833.1"/>
    </source>
</evidence>
<dbReference type="EMBL" id="UPHL01000068">
    <property type="protein sequence ID" value="VAZ83851.1"/>
    <property type="molecule type" value="Genomic_DNA"/>
</dbReference>
<evidence type="ECO:0000313" key="3">
    <source>
        <dbReference type="Proteomes" id="UP000271464"/>
    </source>
</evidence>
<gene>
    <name evidence="1" type="ORF">LAUMK42_02670</name>
    <name evidence="2" type="ORF">LAUMK4_02596</name>
</gene>
<dbReference type="Proteomes" id="UP000279331">
    <property type="component" value="Unassembled WGS sequence"/>
</dbReference>
<sequence length="162" mass="16726">MACPSGEFTDIALAMASSQKGQRDEHQAHIGQIPARRCARLGRAGYWVGFGTSGPNLAAPEPTSRFRDTGASVPIGFATATATALVASVRNGWSMLSEMLAAMGTAAGAGGTDAYLPQPMAAVRIGRHQVRAVPRAAAATTRRTLSIAASRTACMAAVRNGR</sequence>
<organism evidence="1 4">
    <name type="scientific">Mycobacterium persicum</name>
    <dbReference type="NCBI Taxonomy" id="1487726"/>
    <lineage>
        <taxon>Bacteria</taxon>
        <taxon>Bacillati</taxon>
        <taxon>Actinomycetota</taxon>
        <taxon>Actinomycetes</taxon>
        <taxon>Mycobacteriales</taxon>
        <taxon>Mycobacteriaceae</taxon>
        <taxon>Mycobacterium</taxon>
    </lineage>
</organism>
<dbReference type="EMBL" id="UPHM01000057">
    <property type="protein sequence ID" value="VAZ93833.1"/>
    <property type="molecule type" value="Genomic_DNA"/>
</dbReference>
<keyword evidence="3" id="KW-1185">Reference proteome</keyword>
<reference evidence="3 4" key="1">
    <citation type="submission" date="2018-09" db="EMBL/GenBank/DDBJ databases">
        <authorList>
            <person name="Tagini F."/>
        </authorList>
    </citation>
    <scope>NUCLEOTIDE SEQUENCE [LARGE SCALE GENOMIC DNA]</scope>
    <source>
        <strain evidence="2 3">MK4</strain>
        <strain evidence="1 4">MK42</strain>
    </source>
</reference>
<dbReference type="AlphaFoldDB" id="A0AB38UTT0"/>
<evidence type="ECO:0000313" key="1">
    <source>
        <dbReference type="EMBL" id="VAZ83851.1"/>
    </source>
</evidence>
<proteinExistence type="predicted"/>
<protein>
    <submittedName>
        <fullName evidence="1">Uncharacterized protein</fullName>
    </submittedName>
</protein>
<accession>A0AB38UTT0</accession>
<dbReference type="Proteomes" id="UP000271464">
    <property type="component" value="Unassembled WGS sequence"/>
</dbReference>
<name>A0AB38UTT0_9MYCO</name>